<evidence type="ECO:0000313" key="3">
    <source>
        <dbReference type="Proteomes" id="UP000243459"/>
    </source>
</evidence>
<keyword evidence="3" id="KW-1185">Reference proteome</keyword>
<dbReference type="EMBL" id="CM007386">
    <property type="protein sequence ID" value="ONK66924.1"/>
    <property type="molecule type" value="Genomic_DNA"/>
</dbReference>
<evidence type="ECO:0000256" key="1">
    <source>
        <dbReference type="SAM" id="MobiDB-lite"/>
    </source>
</evidence>
<dbReference type="Gramene" id="ONK66924">
    <property type="protein sequence ID" value="ONK66924"/>
    <property type="gene ID" value="A4U43_C06F13520"/>
</dbReference>
<name>A0A5P1EMA6_ASPOF</name>
<dbReference type="AlphaFoldDB" id="A0A5P1EMA6"/>
<protein>
    <submittedName>
        <fullName evidence="2">Uncharacterized protein</fullName>
    </submittedName>
</protein>
<sequence>MARQEEECRATRAREIKDRGSVNALMEEILEKKERFFREKLSEMKAETLEWKSKYCGLSKLIDETVAEFAAKEREFKEKCVKVEEENRDLKARLLRVPEENCPDLTKHASETDEDLVVIVDSDSEDDHDDRVPLSRYLAKKRLAEVRERGKKDLDHSSRASGAKEASLDEEDVQIPLGSAIKREKGNHGGTSSMKKYKKSGLSCLSKERGSAGRSRVCYLFLYQLKKSST</sequence>
<gene>
    <name evidence="2" type="ORF">A4U43_C06F13520</name>
</gene>
<evidence type="ECO:0000313" key="2">
    <source>
        <dbReference type="EMBL" id="ONK66924.1"/>
    </source>
</evidence>
<dbReference type="Proteomes" id="UP000243459">
    <property type="component" value="Chromosome 6"/>
</dbReference>
<reference evidence="3" key="1">
    <citation type="journal article" date="2017" name="Nat. Commun.">
        <title>The asparagus genome sheds light on the origin and evolution of a young Y chromosome.</title>
        <authorList>
            <person name="Harkess A."/>
            <person name="Zhou J."/>
            <person name="Xu C."/>
            <person name="Bowers J.E."/>
            <person name="Van der Hulst R."/>
            <person name="Ayyampalayam S."/>
            <person name="Mercati F."/>
            <person name="Riccardi P."/>
            <person name="McKain M.R."/>
            <person name="Kakrana A."/>
            <person name="Tang H."/>
            <person name="Ray J."/>
            <person name="Groenendijk J."/>
            <person name="Arikit S."/>
            <person name="Mathioni S.M."/>
            <person name="Nakano M."/>
            <person name="Shan H."/>
            <person name="Telgmann-Rauber A."/>
            <person name="Kanno A."/>
            <person name="Yue Z."/>
            <person name="Chen H."/>
            <person name="Li W."/>
            <person name="Chen Y."/>
            <person name="Xu X."/>
            <person name="Zhang Y."/>
            <person name="Luo S."/>
            <person name="Chen H."/>
            <person name="Gao J."/>
            <person name="Mao Z."/>
            <person name="Pires J.C."/>
            <person name="Luo M."/>
            <person name="Kudrna D."/>
            <person name="Wing R.A."/>
            <person name="Meyers B.C."/>
            <person name="Yi K."/>
            <person name="Kong H."/>
            <person name="Lavrijsen P."/>
            <person name="Sunseri F."/>
            <person name="Falavigna A."/>
            <person name="Ye Y."/>
            <person name="Leebens-Mack J.H."/>
            <person name="Chen G."/>
        </authorList>
    </citation>
    <scope>NUCLEOTIDE SEQUENCE [LARGE SCALE GENOMIC DNA]</scope>
    <source>
        <strain evidence="3">cv. DH0086</strain>
    </source>
</reference>
<accession>A0A5P1EMA6</accession>
<proteinExistence type="predicted"/>
<feature type="region of interest" description="Disordered" evidence="1">
    <location>
        <begin position="148"/>
        <end position="200"/>
    </location>
</feature>
<organism evidence="2 3">
    <name type="scientific">Asparagus officinalis</name>
    <name type="common">Garden asparagus</name>
    <dbReference type="NCBI Taxonomy" id="4686"/>
    <lineage>
        <taxon>Eukaryota</taxon>
        <taxon>Viridiplantae</taxon>
        <taxon>Streptophyta</taxon>
        <taxon>Embryophyta</taxon>
        <taxon>Tracheophyta</taxon>
        <taxon>Spermatophyta</taxon>
        <taxon>Magnoliopsida</taxon>
        <taxon>Liliopsida</taxon>
        <taxon>Asparagales</taxon>
        <taxon>Asparagaceae</taxon>
        <taxon>Asparagoideae</taxon>
        <taxon>Asparagus</taxon>
    </lineage>
</organism>
<feature type="compositionally biased region" description="Basic and acidic residues" evidence="1">
    <location>
        <begin position="148"/>
        <end position="158"/>
    </location>
</feature>